<dbReference type="RefSeq" id="WP_269892505.1">
    <property type="nucleotide sequence ID" value="NZ_JAPZPY010000001.1"/>
</dbReference>
<keyword evidence="2" id="KW-1185">Reference proteome</keyword>
<name>A0ABT4PM63_9MYCO</name>
<protein>
    <recommendedName>
        <fullName evidence="3">NACHT domain-containing protein</fullName>
    </recommendedName>
</protein>
<dbReference type="InterPro" id="IPR027417">
    <property type="entry name" value="P-loop_NTPase"/>
</dbReference>
<dbReference type="Gene3D" id="3.40.50.300">
    <property type="entry name" value="P-loop containing nucleotide triphosphate hydrolases"/>
    <property type="match status" value="1"/>
</dbReference>
<sequence length="1034" mass="113710">MTRATNSRSSAGGSRAASGIGFQAEVFAWWATHAVAASRIDLGIEASATVTSVGSETALGLDDVAVFLSTGGFILVQAKSGMRRLATNASDVRQAVDQVVLVYRHGIPTVNRRPIDASKDRLVIATDHTSSRSFTTLGRICARLRAHPSDLSLESAAGSDAELSALKIFMKIIRSSWKTAAGTNPTDEEVRSLLRVVEVERYDFAEFGADRRRADAMLHEATEHDAFDRLSSEGLRCARTRSWRSREDLRKIVGLPSSQLSDGDRIDDRLTFLRQLSETRRDVRLQVFELDESLLARFFDRIEVVHVPDGGVAVLLGDFGSGKSEIAETWHRQAIDDRCQSDDAPFPVWFSARELVDQSLERAVERQIGKFWHRGLGVSIAIDGVDETDPSSAQSLLDAARIFARARTNVRVLLTARPGIVTPTPAEEITAPLLAQDEALSLVELAGGKPQQTWHWTADMRATMTRPFFALAAGTMLARSHAPSGQADLIRDLVENALAKGIERSAVTSSETRTVLQNAAVNITRNNRDGLSFSDRLIAAASRLVTDGPEHSIIFSLPIFQHWFAAQAILQDGLIAAEVVSDAHNFNRWRWAAAVAVLSAPSVEVTDDLLDRWVTGNPGAASWIVKEAFSGQSGWRSEEWETLDPKTSGPRLLRSLRTWTDALGPLADGVLPSAFVRGPATLGVLVSGHRIHVSVSTSMPPVDQVTEVPHGAHPLIRNAGSDWQPWFSGAPPRGESWPWVMVRERIAKATRRKLSIDPFLGSTEGVWVQERRYDLARRLLGRSSLLHNDLPAPEIRMRAEELVKLLATDRNARFTIDGTTEYSVAELIDLISWIDSTAPERLLWHLPREDVLQPVGHWIWDFYSPQRLMEFESEVYGRACEAYDEALTHSFTRLDWSMPGATFAPFGVVLELRDGGDDQIGRIPTITAMRVPMALMDDVATVGSGATWSVGGRAVITHAGEGPEPNIQRHLATLDRIHSWAVNRQREPIADLTFVTTGADDMSNSRPASSVAAGWLWEDLKNIGLGDGFSPELV</sequence>
<comment type="caution">
    <text evidence="1">The sequence shown here is derived from an EMBL/GenBank/DDBJ whole genome shotgun (WGS) entry which is preliminary data.</text>
</comment>
<dbReference type="SUPFAM" id="SSF52540">
    <property type="entry name" value="P-loop containing nucleoside triphosphate hydrolases"/>
    <property type="match status" value="1"/>
</dbReference>
<evidence type="ECO:0000313" key="2">
    <source>
        <dbReference type="Proteomes" id="UP001142153"/>
    </source>
</evidence>
<gene>
    <name evidence="1" type="ORF">O6P37_02080</name>
</gene>
<proteinExistence type="predicted"/>
<evidence type="ECO:0000313" key="1">
    <source>
        <dbReference type="EMBL" id="MCZ8377643.1"/>
    </source>
</evidence>
<dbReference type="Proteomes" id="UP001142153">
    <property type="component" value="Unassembled WGS sequence"/>
</dbReference>
<reference evidence="1" key="1">
    <citation type="submission" date="2022-12" db="EMBL/GenBank/DDBJ databases">
        <authorList>
            <person name="Deng Y."/>
            <person name="Zhang Y.-Q."/>
        </authorList>
    </citation>
    <scope>NUCLEOTIDE SEQUENCE</scope>
    <source>
        <strain evidence="1">CPCC 205372</strain>
    </source>
</reference>
<accession>A0ABT4PM63</accession>
<dbReference type="EMBL" id="JAPZPY010000001">
    <property type="protein sequence ID" value="MCZ8377643.1"/>
    <property type="molecule type" value="Genomic_DNA"/>
</dbReference>
<organism evidence="1 2">
    <name type="scientific">Mycobacterium hippophais</name>
    <dbReference type="NCBI Taxonomy" id="3016340"/>
    <lineage>
        <taxon>Bacteria</taxon>
        <taxon>Bacillati</taxon>
        <taxon>Actinomycetota</taxon>
        <taxon>Actinomycetes</taxon>
        <taxon>Mycobacteriales</taxon>
        <taxon>Mycobacteriaceae</taxon>
        <taxon>Mycobacterium</taxon>
    </lineage>
</organism>
<evidence type="ECO:0008006" key="3">
    <source>
        <dbReference type="Google" id="ProtNLM"/>
    </source>
</evidence>